<evidence type="ECO:0000256" key="2">
    <source>
        <dbReference type="SAM" id="Phobius"/>
    </source>
</evidence>
<evidence type="ECO:0000313" key="6">
    <source>
        <dbReference type="EMBL" id="KAE9209720.1"/>
    </source>
</evidence>
<feature type="compositionally biased region" description="Low complexity" evidence="1">
    <location>
        <begin position="12"/>
        <end position="27"/>
    </location>
</feature>
<reference evidence="10 11" key="1">
    <citation type="submission" date="2018-08" db="EMBL/GenBank/DDBJ databases">
        <title>Genomic investigation of the strawberry pathogen Phytophthora fragariae indicates pathogenicity is determined by transcriptional variation in three key races.</title>
        <authorList>
            <person name="Adams T.M."/>
            <person name="Armitage A.D."/>
            <person name="Sobczyk M.K."/>
            <person name="Bates H.J."/>
            <person name="Dunwell J.M."/>
            <person name="Nellist C.F."/>
            <person name="Harrison R.J."/>
        </authorList>
    </citation>
    <scope>NUCLEOTIDE SEQUENCE [LARGE SCALE GENOMIC DNA]</scope>
    <source>
        <strain evidence="9 12">A4</strain>
        <strain evidence="7 13">BC-1</strain>
        <strain evidence="8 16">BC-23</strain>
        <strain evidence="6 11">NOV-27</strain>
        <strain evidence="5 14">NOV-5</strain>
        <strain evidence="4 15">NOV-71</strain>
        <strain evidence="3 10">NOV-9</strain>
    </source>
</reference>
<dbReference type="AlphaFoldDB" id="A0A6A3F498"/>
<dbReference type="EMBL" id="QXGB01000592">
    <property type="protein sequence ID" value="KAE9209720.1"/>
    <property type="molecule type" value="Genomic_DNA"/>
</dbReference>
<evidence type="ECO:0000313" key="15">
    <source>
        <dbReference type="Proteomes" id="UP000441208"/>
    </source>
</evidence>
<dbReference type="Proteomes" id="UP000429523">
    <property type="component" value="Unassembled WGS sequence"/>
</dbReference>
<evidence type="ECO:0000313" key="5">
    <source>
        <dbReference type="EMBL" id="KAE9131518.1"/>
    </source>
</evidence>
<evidence type="ECO:0000313" key="11">
    <source>
        <dbReference type="Proteomes" id="UP000433483"/>
    </source>
</evidence>
<evidence type="ECO:0000256" key="1">
    <source>
        <dbReference type="SAM" id="MobiDB-lite"/>
    </source>
</evidence>
<dbReference type="EMBL" id="QXGD01000656">
    <property type="protein sequence ID" value="KAE9229929.1"/>
    <property type="molecule type" value="Genomic_DNA"/>
</dbReference>
<evidence type="ECO:0008006" key="17">
    <source>
        <dbReference type="Google" id="ProtNLM"/>
    </source>
</evidence>
<evidence type="ECO:0000313" key="7">
    <source>
        <dbReference type="EMBL" id="KAE9229929.1"/>
    </source>
</evidence>
<dbReference type="EMBL" id="QXGC01000498">
    <property type="protein sequence ID" value="KAE9232483.1"/>
    <property type="molecule type" value="Genomic_DNA"/>
</dbReference>
<dbReference type="Proteomes" id="UP000440367">
    <property type="component" value="Unassembled WGS sequence"/>
</dbReference>
<evidence type="ECO:0000313" key="4">
    <source>
        <dbReference type="EMBL" id="KAE9110101.1"/>
    </source>
</evidence>
<proteinExistence type="predicted"/>
<organism evidence="3 10">
    <name type="scientific">Phytophthora fragariae</name>
    <dbReference type="NCBI Taxonomy" id="53985"/>
    <lineage>
        <taxon>Eukaryota</taxon>
        <taxon>Sar</taxon>
        <taxon>Stramenopiles</taxon>
        <taxon>Oomycota</taxon>
        <taxon>Peronosporomycetes</taxon>
        <taxon>Peronosporales</taxon>
        <taxon>Peronosporaceae</taxon>
        <taxon>Phytophthora</taxon>
    </lineage>
</organism>
<evidence type="ECO:0000313" key="12">
    <source>
        <dbReference type="Proteomes" id="UP000437068"/>
    </source>
</evidence>
<sequence>MDPQPQGDGATSHSASSFMPASPPASSGDYLQRSFTPADPAAAGDMARTNALADRNTIVDMSLRLGRFVLCVAAALAFAFGFALLTSNKKTLTHVYESRLAANETLSAEASSVVEDYNTLFGYILFAGGKVFEVFCETLIFPTLATYLHNCSLYPGDQPARVHSAVKARCIFWGLKTVIILMNVGFTSVYVGQTTEGPGATSRRLATSDEMVSALLQVETPLPMDSDTDVLHSILRTSVTGVTTPFEFDDTCHWSNQDNTDAHQQWGAWADDVDTTSVSFSFPSHAWNAALLSGKMAAPTNAVEIPLRDYLDNRPKYEMTDDWDPVELYSTFQQGLSKLGLTSASVGATVTPQSFDDLVHVVATELKAVMPSNTRIGDLVLRLEHRELAEDLRFTSLTLFIPVEPDSAGTTQCGSSGCVYATSTSVLEELHTQPGVSIATYEQDDNSALVYSAGNQYVQDLGGAQSPHEVLTLSMGKLSWELSPLHIRHDAACADDGGQQCLGLSLPFATGGGVLLVGKDALATQHVTRPIALVTLHPATIPDMTRPGDEVLTSWHRLVSANGMLVRPSSTTKCTPLVDAYLTHIGTNHFYLDGQSSQEMYSAALFYLLQRGVPTSYADVISRRRLALSAVMASSSGSGLGNGTAIATTDIEVNVPTATALVTLGGCIFIVALMLCVVYLPTSRVKLSPDTTPAAQYVQILTDDLYPDVVHKKRLRFANGDCLLFNEYVVNAIVLHAKRDQTKKIHL</sequence>
<keyword evidence="2" id="KW-0472">Membrane</keyword>
<evidence type="ECO:0000313" key="16">
    <source>
        <dbReference type="Proteomes" id="UP000476176"/>
    </source>
</evidence>
<evidence type="ECO:0000313" key="8">
    <source>
        <dbReference type="EMBL" id="KAE9232483.1"/>
    </source>
</evidence>
<dbReference type="Proteomes" id="UP000441208">
    <property type="component" value="Unassembled WGS sequence"/>
</dbReference>
<evidence type="ECO:0000313" key="3">
    <source>
        <dbReference type="EMBL" id="KAE8939207.1"/>
    </source>
</evidence>
<keyword evidence="2" id="KW-1133">Transmembrane helix</keyword>
<feature type="transmembrane region" description="Helical" evidence="2">
    <location>
        <begin position="65"/>
        <end position="85"/>
    </location>
</feature>
<dbReference type="EMBL" id="QXGE01000850">
    <property type="protein sequence ID" value="KAE9302444.1"/>
    <property type="molecule type" value="Genomic_DNA"/>
</dbReference>
<keyword evidence="11" id="KW-1185">Reference proteome</keyword>
<dbReference type="EMBL" id="QXFZ01000615">
    <property type="protein sequence ID" value="KAE9110101.1"/>
    <property type="molecule type" value="Genomic_DNA"/>
</dbReference>
<dbReference type="Proteomes" id="UP000433483">
    <property type="component" value="Unassembled WGS sequence"/>
</dbReference>
<keyword evidence="2" id="KW-0812">Transmembrane</keyword>
<name>A0A6A3F498_9STRA</name>
<gene>
    <name evidence="9" type="ORF">PF001_g13999</name>
    <name evidence="7" type="ORF">PF002_g13166</name>
    <name evidence="8" type="ORF">PF004_g9898</name>
    <name evidence="6" type="ORF">PF005_g11713</name>
    <name evidence="5" type="ORF">PF006_g15490</name>
    <name evidence="4" type="ORF">PF007_g11984</name>
    <name evidence="3" type="ORF">PF009_g10938</name>
</gene>
<evidence type="ECO:0000313" key="10">
    <source>
        <dbReference type="Proteomes" id="UP000429523"/>
    </source>
</evidence>
<dbReference type="Proteomes" id="UP000440732">
    <property type="component" value="Unassembled WGS sequence"/>
</dbReference>
<dbReference type="Proteomes" id="UP000437068">
    <property type="component" value="Unassembled WGS sequence"/>
</dbReference>
<protein>
    <recommendedName>
        <fullName evidence="17">Transmembrane protein</fullName>
    </recommendedName>
</protein>
<feature type="region of interest" description="Disordered" evidence="1">
    <location>
        <begin position="1"/>
        <end position="30"/>
    </location>
</feature>
<dbReference type="EMBL" id="QXGA01001026">
    <property type="protein sequence ID" value="KAE9131518.1"/>
    <property type="molecule type" value="Genomic_DNA"/>
</dbReference>
<evidence type="ECO:0000313" key="14">
    <source>
        <dbReference type="Proteomes" id="UP000440732"/>
    </source>
</evidence>
<dbReference type="OrthoDB" id="150412at2759"/>
<dbReference type="EMBL" id="QXGF01000505">
    <property type="protein sequence ID" value="KAE8939207.1"/>
    <property type="molecule type" value="Genomic_DNA"/>
</dbReference>
<comment type="caution">
    <text evidence="3">The sequence shown here is derived from an EMBL/GenBank/DDBJ whole genome shotgun (WGS) entry which is preliminary data.</text>
</comment>
<evidence type="ECO:0000313" key="13">
    <source>
        <dbReference type="Proteomes" id="UP000440367"/>
    </source>
</evidence>
<dbReference type="Proteomes" id="UP000476176">
    <property type="component" value="Unassembled WGS sequence"/>
</dbReference>
<accession>A0A6A3F498</accession>
<feature type="transmembrane region" description="Helical" evidence="2">
    <location>
        <begin position="658"/>
        <end position="680"/>
    </location>
</feature>
<evidence type="ECO:0000313" key="9">
    <source>
        <dbReference type="EMBL" id="KAE9302444.1"/>
    </source>
</evidence>